<feature type="modified residue" description="N6-(pyridoxal phosphate)lysine" evidence="3">
    <location>
        <position position="229"/>
    </location>
</feature>
<dbReference type="PANTHER" id="PTHR11808">
    <property type="entry name" value="TRANS-SULFURATION ENZYME FAMILY MEMBER"/>
    <property type="match status" value="1"/>
</dbReference>
<dbReference type="InterPro" id="IPR015421">
    <property type="entry name" value="PyrdxlP-dep_Trfase_major"/>
</dbReference>
<evidence type="ECO:0000256" key="3">
    <source>
        <dbReference type="HAMAP-Rule" id="MF_02056"/>
    </source>
</evidence>
<dbReference type="PIRSF" id="PIRSF001434">
    <property type="entry name" value="CGS"/>
    <property type="match status" value="1"/>
</dbReference>
<gene>
    <name evidence="3" type="primary">metZ</name>
    <name evidence="6" type="ORF">GCM10022262_28630</name>
</gene>
<accession>A0ABP8EWZ9</accession>
<dbReference type="InterPro" id="IPR000277">
    <property type="entry name" value="Cys/Met-Metab_PyrdxlP-dep_enz"/>
</dbReference>
<sequence>MSDLPACPSEPFCPPDLPRPAVDPAGLRPGTLAVRGGQYRSAFQETSEALYLTQGFVYDRAAEAEAAFAEEIERYTYSRYTNPTVTTFEERLALIEGAEDCYATSTGMSAVFTALAALVSSGSRIVAARELFGSTLCVFDDVLARWGVRTDYVTGTDLDQWAAALATPADVVFLESPSNPMQDVLDLPAIARLAHAAGATVVVDNVFATPVLQRPLELGADVVVYSATKHIDGQGRVMGGAILGARELVRGPVQSLIRSTGPNLAPFNAWVLAKGLETLPLRVRAQTATALELARWLQEQPGVASVRYPFLASHPQHDLARAQMSGGGTVVTFTLDGSGLASADPAARADVERTFAFLDALRVVDISNNLGDAKSMVTHPATTTHRRVDPGTRDALGILPTTVRFSVGLEDVEDLREDLDAALAVFRGVRGAQGRVPAVAG</sequence>
<reference evidence="7" key="1">
    <citation type="journal article" date="2019" name="Int. J. Syst. Evol. Microbiol.">
        <title>The Global Catalogue of Microorganisms (GCM) 10K type strain sequencing project: providing services to taxonomists for standard genome sequencing and annotation.</title>
        <authorList>
            <consortium name="The Broad Institute Genomics Platform"/>
            <consortium name="The Broad Institute Genome Sequencing Center for Infectious Disease"/>
            <person name="Wu L."/>
            <person name="Ma J."/>
        </authorList>
    </citation>
    <scope>NUCLEOTIDE SEQUENCE [LARGE SCALE GENOMIC DNA]</scope>
    <source>
        <strain evidence="7">JCM 17459</strain>
    </source>
</reference>
<dbReference type="EC" id="2.5.1.-" evidence="3"/>
<comment type="subunit">
    <text evidence="3">Homotetramer.</text>
</comment>
<keyword evidence="3" id="KW-0808">Transferase</keyword>
<evidence type="ECO:0000313" key="7">
    <source>
        <dbReference type="Proteomes" id="UP001499841"/>
    </source>
</evidence>
<name>A0ABP8EWZ9_9MICO</name>
<dbReference type="NCBIfam" id="TIGR01325">
    <property type="entry name" value="O_suc_HS_sulf"/>
    <property type="match status" value="1"/>
</dbReference>
<keyword evidence="3" id="KW-0486">Methionine biosynthesis</keyword>
<comment type="pathway">
    <text evidence="3">Amino-acid biosynthesis; L-methionine biosynthesis via de novo pathway; L-homocysteine from O-succinyl-L-homoserine: step 1/1.</text>
</comment>
<evidence type="ECO:0000256" key="1">
    <source>
        <dbReference type="ARBA" id="ARBA00001933"/>
    </source>
</evidence>
<comment type="cofactor">
    <cofactor evidence="1 3 4">
        <name>pyridoxal 5'-phosphate</name>
        <dbReference type="ChEBI" id="CHEBI:597326"/>
    </cofactor>
</comment>
<keyword evidence="7" id="KW-1185">Reference proteome</keyword>
<dbReference type="InterPro" id="IPR015424">
    <property type="entry name" value="PyrdxlP-dep_Trfase"/>
</dbReference>
<comment type="similarity">
    <text evidence="3">Belongs to the trans-sulfuration enzymes family. MetZ subfamily.</text>
</comment>
<evidence type="ECO:0000256" key="5">
    <source>
        <dbReference type="SAM" id="MobiDB-lite"/>
    </source>
</evidence>
<proteinExistence type="inferred from homology"/>
<feature type="region of interest" description="Disordered" evidence="5">
    <location>
        <begin position="1"/>
        <end position="20"/>
    </location>
</feature>
<organism evidence="6 7">
    <name type="scientific">Georgenia daeguensis</name>
    <dbReference type="NCBI Taxonomy" id="908355"/>
    <lineage>
        <taxon>Bacteria</taxon>
        <taxon>Bacillati</taxon>
        <taxon>Actinomycetota</taxon>
        <taxon>Actinomycetes</taxon>
        <taxon>Micrococcales</taxon>
        <taxon>Bogoriellaceae</taxon>
        <taxon>Georgenia</taxon>
    </lineage>
</organism>
<dbReference type="InterPro" id="IPR006234">
    <property type="entry name" value="O-succ-hSer_sulfhydrylase"/>
</dbReference>
<comment type="catalytic activity">
    <reaction evidence="3">
        <text>O-succinyl-L-homoserine + hydrogen sulfide = L-homocysteine + succinate</text>
        <dbReference type="Rhea" id="RHEA:27826"/>
        <dbReference type="ChEBI" id="CHEBI:29919"/>
        <dbReference type="ChEBI" id="CHEBI:30031"/>
        <dbReference type="ChEBI" id="CHEBI:57661"/>
        <dbReference type="ChEBI" id="CHEBI:58199"/>
    </reaction>
</comment>
<dbReference type="PANTHER" id="PTHR11808:SF80">
    <property type="entry name" value="CYSTATHIONINE GAMMA-LYASE"/>
    <property type="match status" value="1"/>
</dbReference>
<evidence type="ECO:0000256" key="4">
    <source>
        <dbReference type="RuleBase" id="RU362118"/>
    </source>
</evidence>
<evidence type="ECO:0000256" key="2">
    <source>
        <dbReference type="ARBA" id="ARBA00022898"/>
    </source>
</evidence>
<dbReference type="HAMAP" id="MF_02056">
    <property type="entry name" value="MetZ"/>
    <property type="match status" value="1"/>
</dbReference>
<keyword evidence="2 3" id="KW-0663">Pyridoxal phosphate</keyword>
<dbReference type="Gene3D" id="3.40.640.10">
    <property type="entry name" value="Type I PLP-dependent aspartate aminotransferase-like (Major domain)"/>
    <property type="match status" value="1"/>
</dbReference>
<protein>
    <recommendedName>
        <fullName evidence="3">O-succinylhomoserine sulfhydrylase</fullName>
        <shortName evidence="3">OSH sulfhydrylase</shortName>
        <shortName evidence="3">OSHS sulfhydrylase</shortName>
        <ecNumber evidence="3">2.5.1.-</ecNumber>
    </recommendedName>
</protein>
<dbReference type="Proteomes" id="UP001499841">
    <property type="component" value="Unassembled WGS sequence"/>
</dbReference>
<dbReference type="NCBIfam" id="NF005870">
    <property type="entry name" value="PRK07810.1"/>
    <property type="match status" value="1"/>
</dbReference>
<dbReference type="Gene3D" id="3.90.1150.10">
    <property type="entry name" value="Aspartate Aminotransferase, domain 1"/>
    <property type="match status" value="1"/>
</dbReference>
<keyword evidence="3" id="KW-0028">Amino-acid biosynthesis</keyword>
<dbReference type="InterPro" id="IPR015422">
    <property type="entry name" value="PyrdxlP-dep_Trfase_small"/>
</dbReference>
<evidence type="ECO:0000313" key="6">
    <source>
        <dbReference type="EMBL" id="GAA4288503.1"/>
    </source>
</evidence>
<dbReference type="EMBL" id="BAABBA010000015">
    <property type="protein sequence ID" value="GAA4288503.1"/>
    <property type="molecule type" value="Genomic_DNA"/>
</dbReference>
<dbReference type="SUPFAM" id="SSF53383">
    <property type="entry name" value="PLP-dependent transferases"/>
    <property type="match status" value="1"/>
</dbReference>
<comment type="function">
    <text evidence="3">Catalyzes the formation of L-homocysteine from O-succinyl-L-homoserine (OSHS) and hydrogen sulfide.</text>
</comment>
<dbReference type="RefSeq" id="WP_345042513.1">
    <property type="nucleotide sequence ID" value="NZ_BAABBA010000015.1"/>
</dbReference>
<dbReference type="CDD" id="cd00614">
    <property type="entry name" value="CGS_like"/>
    <property type="match status" value="1"/>
</dbReference>
<comment type="caution">
    <text evidence="6">The sequence shown here is derived from an EMBL/GenBank/DDBJ whole genome shotgun (WGS) entry which is preliminary data.</text>
</comment>
<dbReference type="Pfam" id="PF01053">
    <property type="entry name" value="Cys_Met_Meta_PP"/>
    <property type="match status" value="1"/>
</dbReference>